<comment type="cofactor">
    <cofactor evidence="3 14">
        <name>a divalent metal cation</name>
        <dbReference type="ChEBI" id="CHEBI:60240"/>
    </cofactor>
</comment>
<comment type="catalytic activity">
    <reaction evidence="1 14">
        <text>4-CDP-2-C-methyl-D-erythritol 2-phosphate = 2-C-methyl-D-erythritol 2,4-cyclic diphosphate + CMP</text>
        <dbReference type="Rhea" id="RHEA:23864"/>
        <dbReference type="ChEBI" id="CHEBI:57919"/>
        <dbReference type="ChEBI" id="CHEBI:58483"/>
        <dbReference type="ChEBI" id="CHEBI:60377"/>
        <dbReference type="EC" id="4.6.1.12"/>
    </reaction>
</comment>
<evidence type="ECO:0000256" key="2">
    <source>
        <dbReference type="ARBA" id="ARBA00001282"/>
    </source>
</evidence>
<feature type="region of interest" description="2-C-methyl-D-erythritol 2,4-cyclodiphosphate synthase" evidence="14">
    <location>
        <begin position="234"/>
        <end position="391"/>
    </location>
</feature>
<comment type="similarity">
    <text evidence="14">In the N-terminal section; belongs to the IspD/TarI cytidylyltransferase family. IspD subfamily.</text>
</comment>
<dbReference type="OrthoDB" id="9806837at2"/>
<dbReference type="InterPro" id="IPR050088">
    <property type="entry name" value="IspD/TarI_cytidylyltransf_bact"/>
</dbReference>
<dbReference type="CDD" id="cd00554">
    <property type="entry name" value="MECDP_synthase"/>
    <property type="match status" value="1"/>
</dbReference>
<feature type="site" description="Positions MEP for the nucleophilic attack" evidence="14">
    <location>
        <position position="153"/>
    </location>
</feature>
<evidence type="ECO:0000256" key="8">
    <source>
        <dbReference type="ARBA" id="ARBA00022679"/>
    </source>
</evidence>
<comment type="function">
    <text evidence="14">Bifunctional enzyme that catalyzes the formation of 4-diphosphocytidyl-2-C-methyl-D-erythritol from CTP and 2-C-methyl-D-erythritol 4-phosphate (MEP) (IspD), and catalyzes the conversion of 4-diphosphocytidyl-2-C-methyl-D-erythritol 2-phosphate (CDP-ME2P) to 2-C-methyl-D-erythritol 2,4-cyclodiphosphate (ME-CPP) with a corresponding release of cytidine 5-monophosphate (CMP) (IspF).</text>
</comment>
<organism evidence="16 17">
    <name type="scientific">Sporomusa termitida</name>
    <dbReference type="NCBI Taxonomy" id="2377"/>
    <lineage>
        <taxon>Bacteria</taxon>
        <taxon>Bacillati</taxon>
        <taxon>Bacillota</taxon>
        <taxon>Negativicutes</taxon>
        <taxon>Selenomonadales</taxon>
        <taxon>Sporomusaceae</taxon>
        <taxon>Sporomusa</taxon>
    </lineage>
</organism>
<reference evidence="16 17" key="1">
    <citation type="submission" date="2019-02" db="EMBL/GenBank/DDBJ databases">
        <title>Closed genome of Sporomusa termitida DSM 4440.</title>
        <authorList>
            <person name="Poehlein A."/>
            <person name="Daniel R."/>
        </authorList>
    </citation>
    <scope>NUCLEOTIDE SEQUENCE [LARGE SCALE GENOMIC DNA]</scope>
    <source>
        <strain evidence="16 17">DSM 4440</strain>
    </source>
</reference>
<dbReference type="GO" id="GO:0016114">
    <property type="term" value="P:terpenoid biosynthetic process"/>
    <property type="evidence" value="ECO:0007669"/>
    <property type="project" value="InterPro"/>
</dbReference>
<dbReference type="GO" id="GO:0019288">
    <property type="term" value="P:isopentenyl diphosphate biosynthetic process, methylerythritol 4-phosphate pathway"/>
    <property type="evidence" value="ECO:0007669"/>
    <property type="project" value="UniProtKB-UniRule"/>
</dbReference>
<dbReference type="GO" id="GO:0046872">
    <property type="term" value="F:metal ion binding"/>
    <property type="evidence" value="ECO:0007669"/>
    <property type="project" value="UniProtKB-KW"/>
</dbReference>
<dbReference type="SUPFAM" id="SSF69765">
    <property type="entry name" value="IpsF-like"/>
    <property type="match status" value="1"/>
</dbReference>
<dbReference type="SUPFAM" id="SSF53448">
    <property type="entry name" value="Nucleotide-diphospho-sugar transferases"/>
    <property type="match status" value="1"/>
</dbReference>
<dbReference type="GO" id="GO:0008685">
    <property type="term" value="F:2-C-methyl-D-erythritol 2,4-cyclodiphosphate synthase activity"/>
    <property type="evidence" value="ECO:0007669"/>
    <property type="project" value="UniProtKB-UniRule"/>
</dbReference>
<feature type="site" description="Transition state stabilizer" evidence="14">
    <location>
        <position position="266"/>
    </location>
</feature>
<evidence type="ECO:0000313" key="16">
    <source>
        <dbReference type="EMBL" id="QDR78776.1"/>
    </source>
</evidence>
<dbReference type="EMBL" id="CP036259">
    <property type="protein sequence ID" value="QDR78776.1"/>
    <property type="molecule type" value="Genomic_DNA"/>
</dbReference>
<keyword evidence="11 14" id="KW-0414">Isoprene biosynthesis</keyword>
<dbReference type="PANTHER" id="PTHR32125">
    <property type="entry name" value="2-C-METHYL-D-ERYTHRITOL 4-PHOSPHATE CYTIDYLYLTRANSFERASE, CHLOROPLASTIC"/>
    <property type="match status" value="1"/>
</dbReference>
<comment type="pathway">
    <text evidence="4 14">Isoprenoid biosynthesis; isopentenyl diphosphate biosynthesis via DXP pathway; isopentenyl diphosphate from 1-deoxy-D-xylulose 5-phosphate: step 4/6.</text>
</comment>
<protein>
    <recommendedName>
        <fullName evidence="14">Bifunctional enzyme IspD/IspF</fullName>
    </recommendedName>
    <domain>
        <recommendedName>
            <fullName evidence="14">2-C-methyl-D-erythritol 4-phosphate cytidylyltransferase</fullName>
            <ecNumber evidence="14">2.7.7.60</ecNumber>
        </recommendedName>
        <alternativeName>
            <fullName evidence="14">4-diphosphocytidyl-2C-methyl-D-erythritol synthase</fullName>
        </alternativeName>
        <alternativeName>
            <fullName evidence="14">MEP cytidylyltransferase</fullName>
            <shortName evidence="14">MCT</shortName>
        </alternativeName>
    </domain>
    <domain>
        <recommendedName>
            <fullName evidence="14">2-C-methyl-D-erythritol 2,4-cyclodiphosphate synthase</fullName>
            <shortName evidence="14">MECDP-synthase</shortName>
            <shortName evidence="14">MECPP-synthase</shortName>
            <shortName evidence="14">MECPS</shortName>
            <ecNumber evidence="14">4.6.1.12</ecNumber>
        </recommendedName>
    </domain>
</protein>
<dbReference type="Pfam" id="PF02542">
    <property type="entry name" value="YgbB"/>
    <property type="match status" value="1"/>
</dbReference>
<evidence type="ECO:0000256" key="12">
    <source>
        <dbReference type="ARBA" id="ARBA00023239"/>
    </source>
</evidence>
<dbReference type="GO" id="GO:0050518">
    <property type="term" value="F:2-C-methyl-D-erythritol 4-phosphate cytidylyltransferase activity"/>
    <property type="evidence" value="ECO:0007669"/>
    <property type="project" value="UniProtKB-UniRule"/>
</dbReference>
<feature type="binding site" evidence="14">
    <location>
        <begin position="288"/>
        <end position="290"/>
    </location>
    <ligand>
        <name>4-CDP-2-C-methyl-D-erythritol 2-phosphate</name>
        <dbReference type="ChEBI" id="CHEBI:57919"/>
    </ligand>
</feature>
<dbReference type="Proteomes" id="UP000320776">
    <property type="component" value="Chromosome"/>
</dbReference>
<feature type="binding site" evidence="14">
    <location>
        <begin position="364"/>
        <end position="367"/>
    </location>
    <ligand>
        <name>4-CDP-2-C-methyl-D-erythritol 2-phosphate</name>
        <dbReference type="ChEBI" id="CHEBI:57919"/>
    </ligand>
</feature>
<dbReference type="Pfam" id="PF01128">
    <property type="entry name" value="IspD"/>
    <property type="match status" value="1"/>
</dbReference>
<comment type="similarity">
    <text evidence="7">Belongs to the IspD/TarI cytidylyltransferase family. IspD subfamily.</text>
</comment>
<keyword evidence="10 14" id="KW-0479">Metal-binding</keyword>
<dbReference type="RefSeq" id="WP_144348500.1">
    <property type="nucleotide sequence ID" value="NZ_CP036259.1"/>
</dbReference>
<evidence type="ECO:0000313" key="17">
    <source>
        <dbReference type="Proteomes" id="UP000320776"/>
    </source>
</evidence>
<evidence type="ECO:0000256" key="10">
    <source>
        <dbReference type="ARBA" id="ARBA00022723"/>
    </source>
</evidence>
<evidence type="ECO:0000256" key="4">
    <source>
        <dbReference type="ARBA" id="ARBA00004709"/>
    </source>
</evidence>
<keyword evidence="9 14" id="KW-0548">Nucleotidyltransferase</keyword>
<evidence type="ECO:0000256" key="9">
    <source>
        <dbReference type="ARBA" id="ARBA00022695"/>
    </source>
</evidence>
<feature type="binding site" evidence="14">
    <location>
        <begin position="293"/>
        <end position="297"/>
    </location>
    <ligand>
        <name>4-CDP-2-C-methyl-D-erythritol 2-phosphate</name>
        <dbReference type="ChEBI" id="CHEBI:57919"/>
    </ligand>
</feature>
<feature type="site" description="Transition state stabilizer" evidence="14">
    <location>
        <position position="365"/>
    </location>
</feature>
<evidence type="ECO:0000256" key="14">
    <source>
        <dbReference type="HAMAP-Rule" id="MF_01520"/>
    </source>
</evidence>
<dbReference type="EC" id="2.7.7.60" evidence="14"/>
<evidence type="ECO:0000256" key="1">
    <source>
        <dbReference type="ARBA" id="ARBA00000200"/>
    </source>
</evidence>
<dbReference type="HAMAP" id="MF_00107">
    <property type="entry name" value="IspF"/>
    <property type="match status" value="1"/>
</dbReference>
<dbReference type="NCBIfam" id="TIGR00453">
    <property type="entry name" value="ispD"/>
    <property type="match status" value="1"/>
</dbReference>
<name>A0A517DNE2_9FIRM</name>
<comment type="similarity">
    <text evidence="14">In the C-terminal section; belongs to the IspF family.</text>
</comment>
<comment type="similarity">
    <text evidence="6">Belongs to the IspF family.</text>
</comment>
<gene>
    <name evidence="14 16" type="primary">ispDF</name>
    <name evidence="16" type="ORF">SPTER_00200</name>
</gene>
<feature type="site" description="Positions MEP for the nucleophilic attack" evidence="14">
    <location>
        <position position="209"/>
    </location>
</feature>
<dbReference type="PROSITE" id="PS01350">
    <property type="entry name" value="ISPF"/>
    <property type="match status" value="1"/>
</dbReference>
<proteinExistence type="inferred from homology"/>
<dbReference type="InterPro" id="IPR036571">
    <property type="entry name" value="MECDP_synthase_sf"/>
</dbReference>
<dbReference type="InterPro" id="IPR018294">
    <property type="entry name" value="ISPD_synthase_CS"/>
</dbReference>
<accession>A0A517DNE2</accession>
<feature type="binding site" evidence="14">
    <location>
        <position position="371"/>
    </location>
    <ligand>
        <name>4-CDP-2-C-methyl-D-erythritol 2-phosphate</name>
        <dbReference type="ChEBI" id="CHEBI:57919"/>
    </ligand>
</feature>
<feature type="binding site" evidence="14">
    <location>
        <position position="240"/>
    </location>
    <ligand>
        <name>a divalent metal cation</name>
        <dbReference type="ChEBI" id="CHEBI:60240"/>
    </ligand>
</feature>
<dbReference type="FunFam" id="3.90.550.10:FF:000003">
    <property type="entry name" value="2-C-methyl-D-erythritol 4-phosphate cytidylyltransferase"/>
    <property type="match status" value="1"/>
</dbReference>
<evidence type="ECO:0000256" key="3">
    <source>
        <dbReference type="ARBA" id="ARBA00001968"/>
    </source>
</evidence>
<keyword evidence="17" id="KW-1185">Reference proteome</keyword>
<keyword evidence="12 14" id="KW-0456">Lyase</keyword>
<dbReference type="EC" id="4.6.1.12" evidence="14"/>
<evidence type="ECO:0000259" key="15">
    <source>
        <dbReference type="Pfam" id="PF02542"/>
    </source>
</evidence>
<dbReference type="FunFam" id="3.30.1330.50:FF:000001">
    <property type="entry name" value="2-C-methyl-D-erythritol 2,4-cyclodiphosphate synthase"/>
    <property type="match status" value="1"/>
</dbReference>
<evidence type="ECO:0000256" key="6">
    <source>
        <dbReference type="ARBA" id="ARBA00008480"/>
    </source>
</evidence>
<sequence length="391" mass="40768">MVCVIIAAAGQGKRMGSGINKVLLPLAGKAVLVHTVLAAAAVEAVGRVIITAAGEDIEAIRTLLASNNLSVPWQVVAGGIERQHSIANALALIPDTTDIVVVHDGARPLAGAHLFDQVVAAARQYNAAIAAVPVKDTIKSVDAAGWVMNTPDRRKLWAVQTPQAFAAGLLKKAYARAAEESYIGTDDAGLVERLGTGVQIVQGDYQNIKITTPEDLVFAEAILAKRQEAVTMIRTGIGYDVHRLVPGRKLILGGVNVPYGLGLDGHSDADVLLHAIKDALLGAAALGDIGRHFPDTDGRYKGISSLVLLAEVRVILAGHGYTVNNIDATIVAQKPKLASYIAKMNENIAVTLGIGSSQVNVKATTTEGLGFAGQEQGIAAYAAVTIISARL</sequence>
<feature type="site" description="Transition state stabilizer" evidence="14">
    <location>
        <position position="21"/>
    </location>
</feature>
<comment type="pathway">
    <text evidence="5 14">Isoprenoid biosynthesis; isopentenyl diphosphate biosynthesis via DXP pathway; isopentenyl diphosphate from 1-deoxy-D-xylulose 5-phosphate: step 2/6.</text>
</comment>
<dbReference type="PROSITE" id="PS01295">
    <property type="entry name" value="ISPD"/>
    <property type="match status" value="1"/>
</dbReference>
<dbReference type="InterPro" id="IPR001228">
    <property type="entry name" value="IspD"/>
</dbReference>
<evidence type="ECO:0000256" key="11">
    <source>
        <dbReference type="ARBA" id="ARBA00023229"/>
    </source>
</evidence>
<dbReference type="NCBIfam" id="TIGR00151">
    <property type="entry name" value="ispF"/>
    <property type="match status" value="1"/>
</dbReference>
<dbReference type="InterPro" id="IPR034683">
    <property type="entry name" value="IspD/TarI"/>
</dbReference>
<evidence type="ECO:0000256" key="5">
    <source>
        <dbReference type="ARBA" id="ARBA00004787"/>
    </source>
</evidence>
<feature type="binding site" evidence="14">
    <location>
        <begin position="266"/>
        <end position="267"/>
    </location>
    <ligand>
        <name>4-CDP-2-C-methyl-D-erythritol 2-phosphate</name>
        <dbReference type="ChEBI" id="CHEBI:57919"/>
    </ligand>
</feature>
<feature type="domain" description="2-C-methyl-D-erythritol 2,4-cyclodiphosphate synthase" evidence="15">
    <location>
        <begin position="233"/>
        <end position="386"/>
    </location>
</feature>
<keyword evidence="8 14" id="KW-0808">Transferase</keyword>
<dbReference type="AlphaFoldDB" id="A0A517DNE2"/>
<feature type="binding site" evidence="14">
    <location>
        <position position="274"/>
    </location>
    <ligand>
        <name>a divalent metal cation</name>
        <dbReference type="ChEBI" id="CHEBI:60240"/>
    </ligand>
</feature>
<comment type="catalytic activity">
    <reaction evidence="2 14">
        <text>2-C-methyl-D-erythritol 4-phosphate + CTP + H(+) = 4-CDP-2-C-methyl-D-erythritol + diphosphate</text>
        <dbReference type="Rhea" id="RHEA:13429"/>
        <dbReference type="ChEBI" id="CHEBI:15378"/>
        <dbReference type="ChEBI" id="CHEBI:33019"/>
        <dbReference type="ChEBI" id="CHEBI:37563"/>
        <dbReference type="ChEBI" id="CHEBI:57823"/>
        <dbReference type="ChEBI" id="CHEBI:58262"/>
        <dbReference type="EC" id="2.7.7.60"/>
    </reaction>
</comment>
<evidence type="ECO:0000256" key="13">
    <source>
        <dbReference type="ARBA" id="ARBA00023268"/>
    </source>
</evidence>
<keyword evidence="13 14" id="KW-0511">Multifunctional enzyme</keyword>
<feature type="binding site" evidence="14">
    <location>
        <position position="242"/>
    </location>
    <ligand>
        <name>a divalent metal cation</name>
        <dbReference type="ChEBI" id="CHEBI:60240"/>
    </ligand>
</feature>
<comment type="caution">
    <text evidence="14">Lacks conserved residue(s) required for the propagation of feature annotation.</text>
</comment>
<feature type="binding site" evidence="14">
    <location>
        <begin position="240"/>
        <end position="242"/>
    </location>
    <ligand>
        <name>4-CDP-2-C-methyl-D-erythritol 2-phosphate</name>
        <dbReference type="ChEBI" id="CHEBI:57919"/>
    </ligand>
</feature>
<evidence type="ECO:0000256" key="7">
    <source>
        <dbReference type="ARBA" id="ARBA00009789"/>
    </source>
</evidence>
<feature type="region of interest" description="2-C-methyl-D-erythritol 4-phosphate cytidylyltransferase" evidence="14">
    <location>
        <begin position="1"/>
        <end position="233"/>
    </location>
</feature>
<dbReference type="Gene3D" id="3.90.550.10">
    <property type="entry name" value="Spore Coat Polysaccharide Biosynthesis Protein SpsA, Chain A"/>
    <property type="match status" value="1"/>
</dbReference>
<dbReference type="Gene3D" id="3.30.1330.50">
    <property type="entry name" value="2-C-methyl-D-erythritol 2,4-cyclodiphosphate synthase"/>
    <property type="match status" value="1"/>
</dbReference>
<dbReference type="PANTHER" id="PTHR32125:SF4">
    <property type="entry name" value="2-C-METHYL-D-ERYTHRITOL 4-PHOSPHATE CYTIDYLYLTRANSFERASE, CHLOROPLASTIC"/>
    <property type="match status" value="1"/>
</dbReference>
<dbReference type="InterPro" id="IPR003526">
    <property type="entry name" value="MECDP_synthase"/>
</dbReference>
<dbReference type="UniPathway" id="UPA00056">
    <property type="reaction ID" value="UER00093"/>
</dbReference>
<dbReference type="InterPro" id="IPR029044">
    <property type="entry name" value="Nucleotide-diphossugar_trans"/>
</dbReference>
<dbReference type="InterPro" id="IPR026596">
    <property type="entry name" value="IspD/F"/>
</dbReference>
<dbReference type="HAMAP" id="MF_00108">
    <property type="entry name" value="IspD"/>
    <property type="match status" value="1"/>
</dbReference>
<feature type="site" description="Transition state stabilizer" evidence="14">
    <location>
        <position position="14"/>
    </location>
</feature>
<dbReference type="KEGG" id="sted:SPTER_00200"/>
<dbReference type="InterPro" id="IPR020555">
    <property type="entry name" value="MECDP_synthase_CS"/>
</dbReference>
<dbReference type="HAMAP" id="MF_01520">
    <property type="entry name" value="IspDF"/>
    <property type="match status" value="1"/>
</dbReference>
<dbReference type="CDD" id="cd02516">
    <property type="entry name" value="CDP-ME_synthetase"/>
    <property type="match status" value="1"/>
</dbReference>